<gene>
    <name evidence="2" type="ORF">THAPSDRAFT_2996</name>
</gene>
<name>B8BVY4_THAPS</name>
<proteinExistence type="predicted"/>
<dbReference type="EMBL" id="CM000639">
    <property type="protein sequence ID" value="EED95539.1"/>
    <property type="molecule type" value="Genomic_DNA"/>
</dbReference>
<evidence type="ECO:0000313" key="3">
    <source>
        <dbReference type="Proteomes" id="UP000001449"/>
    </source>
</evidence>
<dbReference type="KEGG" id="tps:THAPSDRAFT_2996"/>
<protein>
    <submittedName>
        <fullName evidence="2">Uncharacterized protein</fullName>
    </submittedName>
</protein>
<keyword evidence="3" id="KW-1185">Reference proteome</keyword>
<dbReference type="HOGENOM" id="CLU_714765_0_0_1"/>
<feature type="signal peptide" evidence="1">
    <location>
        <begin position="1"/>
        <end position="30"/>
    </location>
</feature>
<dbReference type="GeneID" id="7452935"/>
<dbReference type="AlphaFoldDB" id="B8BVY4"/>
<dbReference type="eggNOG" id="ENOG502QZ4T">
    <property type="taxonomic scope" value="Eukaryota"/>
</dbReference>
<organism evidence="2 3">
    <name type="scientific">Thalassiosira pseudonana</name>
    <name type="common">Marine diatom</name>
    <name type="synonym">Cyclotella nana</name>
    <dbReference type="NCBI Taxonomy" id="35128"/>
    <lineage>
        <taxon>Eukaryota</taxon>
        <taxon>Sar</taxon>
        <taxon>Stramenopiles</taxon>
        <taxon>Ochrophyta</taxon>
        <taxon>Bacillariophyta</taxon>
        <taxon>Coscinodiscophyceae</taxon>
        <taxon>Thalassiosirophycidae</taxon>
        <taxon>Thalassiosirales</taxon>
        <taxon>Thalassiosiraceae</taxon>
        <taxon>Thalassiosira</taxon>
    </lineage>
</organism>
<reference evidence="2 3" key="1">
    <citation type="journal article" date="2004" name="Science">
        <title>The genome of the diatom Thalassiosira pseudonana: ecology, evolution, and metabolism.</title>
        <authorList>
            <person name="Armbrust E.V."/>
            <person name="Berges J.A."/>
            <person name="Bowler C."/>
            <person name="Green B.R."/>
            <person name="Martinez D."/>
            <person name="Putnam N.H."/>
            <person name="Zhou S."/>
            <person name="Allen A.E."/>
            <person name="Apt K.E."/>
            <person name="Bechner M."/>
            <person name="Brzezinski M.A."/>
            <person name="Chaal B.K."/>
            <person name="Chiovitti A."/>
            <person name="Davis A.K."/>
            <person name="Demarest M.S."/>
            <person name="Detter J.C."/>
            <person name="Glavina T."/>
            <person name="Goodstein D."/>
            <person name="Hadi M.Z."/>
            <person name="Hellsten U."/>
            <person name="Hildebrand M."/>
            <person name="Jenkins B.D."/>
            <person name="Jurka J."/>
            <person name="Kapitonov V.V."/>
            <person name="Kroger N."/>
            <person name="Lau W.W."/>
            <person name="Lane T.W."/>
            <person name="Larimer F.W."/>
            <person name="Lippmeier J.C."/>
            <person name="Lucas S."/>
            <person name="Medina M."/>
            <person name="Montsant A."/>
            <person name="Obornik M."/>
            <person name="Parker M.S."/>
            <person name="Palenik B."/>
            <person name="Pazour G.J."/>
            <person name="Richardson P.M."/>
            <person name="Rynearson T.A."/>
            <person name="Saito M.A."/>
            <person name="Schwartz D.C."/>
            <person name="Thamatrakoln K."/>
            <person name="Valentin K."/>
            <person name="Vardi A."/>
            <person name="Wilkerson F.P."/>
            <person name="Rokhsar D.S."/>
        </authorList>
    </citation>
    <scope>NUCLEOTIDE SEQUENCE [LARGE SCALE GENOMIC DNA]</scope>
    <source>
        <strain evidence="2 3">CCMP1335</strain>
    </source>
</reference>
<accession>B8BVY4</accession>
<evidence type="ECO:0000256" key="1">
    <source>
        <dbReference type="SAM" id="SignalP"/>
    </source>
</evidence>
<feature type="chain" id="PRO_5002865978" evidence="1">
    <location>
        <begin position="31"/>
        <end position="387"/>
    </location>
</feature>
<keyword evidence="1" id="KW-0732">Signal</keyword>
<dbReference type="RefSeq" id="XP_002288096.1">
    <property type="nucleotide sequence ID" value="XM_002288060.1"/>
</dbReference>
<evidence type="ECO:0000313" key="2">
    <source>
        <dbReference type="EMBL" id="EED95539.1"/>
    </source>
</evidence>
<dbReference type="PaxDb" id="35128-Thaps2996"/>
<sequence>MQMLWIPKSPAIVVLLCFILCFGCVVTIDASDQIDDGETQQQPVRERIRNGLPEKSTEFVSTFSCHNIDTSQYDDTFFRWVVAGRHTTWLAGWEVVVPNYSSDTNITYNDNSSSEKEKDRFYARVFELLNWSRQHRLLPRLIGVEKVCHKGMEIDFQNEVRVNSKDGGASFNSDAPNKPNAFIPSDTWGNLWTTCKQKLDYTARVSSSCLDVPGVVVANTNPPLKVNNPCQLEYRMVDGAHRLCLRKYLLSLLSGELIGLQNTLVEKQTFNVNDAAKVPSIDELQSQIKQKKKLIYQYSHGSFFVLNQTTFESMLTNSDPYTSWLTNENVMKDITPELKLDWKRWMGEVMESVREKKERMLAELSDSTIDYGGIDTSSDIHREDGEL</sequence>
<dbReference type="Proteomes" id="UP000001449">
    <property type="component" value="Chromosome 2"/>
</dbReference>
<dbReference type="InParanoid" id="B8BVY4"/>
<reference evidence="2 3" key="2">
    <citation type="journal article" date="2008" name="Nature">
        <title>The Phaeodactylum genome reveals the evolutionary history of diatom genomes.</title>
        <authorList>
            <person name="Bowler C."/>
            <person name="Allen A.E."/>
            <person name="Badger J.H."/>
            <person name="Grimwood J."/>
            <person name="Jabbari K."/>
            <person name="Kuo A."/>
            <person name="Maheswari U."/>
            <person name="Martens C."/>
            <person name="Maumus F."/>
            <person name="Otillar R.P."/>
            <person name="Rayko E."/>
            <person name="Salamov A."/>
            <person name="Vandepoele K."/>
            <person name="Beszteri B."/>
            <person name="Gruber A."/>
            <person name="Heijde M."/>
            <person name="Katinka M."/>
            <person name="Mock T."/>
            <person name="Valentin K."/>
            <person name="Verret F."/>
            <person name="Berges J.A."/>
            <person name="Brownlee C."/>
            <person name="Cadoret J.P."/>
            <person name="Chiovitti A."/>
            <person name="Choi C.J."/>
            <person name="Coesel S."/>
            <person name="De Martino A."/>
            <person name="Detter J.C."/>
            <person name="Durkin C."/>
            <person name="Falciatore A."/>
            <person name="Fournet J."/>
            <person name="Haruta M."/>
            <person name="Huysman M.J."/>
            <person name="Jenkins B.D."/>
            <person name="Jiroutova K."/>
            <person name="Jorgensen R.E."/>
            <person name="Joubert Y."/>
            <person name="Kaplan A."/>
            <person name="Kroger N."/>
            <person name="Kroth P.G."/>
            <person name="La Roche J."/>
            <person name="Lindquist E."/>
            <person name="Lommer M."/>
            <person name="Martin-Jezequel V."/>
            <person name="Lopez P.J."/>
            <person name="Lucas S."/>
            <person name="Mangogna M."/>
            <person name="McGinnis K."/>
            <person name="Medlin L.K."/>
            <person name="Montsant A."/>
            <person name="Oudot-Le Secq M.P."/>
            <person name="Napoli C."/>
            <person name="Obornik M."/>
            <person name="Parker M.S."/>
            <person name="Petit J.L."/>
            <person name="Porcel B.M."/>
            <person name="Poulsen N."/>
            <person name="Robison M."/>
            <person name="Rychlewski L."/>
            <person name="Rynearson T.A."/>
            <person name="Schmutz J."/>
            <person name="Shapiro H."/>
            <person name="Siaut M."/>
            <person name="Stanley M."/>
            <person name="Sussman M.R."/>
            <person name="Taylor A.R."/>
            <person name="Vardi A."/>
            <person name="von Dassow P."/>
            <person name="Vyverman W."/>
            <person name="Willis A."/>
            <person name="Wyrwicz L.S."/>
            <person name="Rokhsar D.S."/>
            <person name="Weissenbach J."/>
            <person name="Armbrust E.V."/>
            <person name="Green B.R."/>
            <person name="Van de Peer Y."/>
            <person name="Grigoriev I.V."/>
        </authorList>
    </citation>
    <scope>NUCLEOTIDE SEQUENCE [LARGE SCALE GENOMIC DNA]</scope>
    <source>
        <strain evidence="2 3">CCMP1335</strain>
    </source>
</reference>